<keyword evidence="3" id="KW-1185">Reference proteome</keyword>
<evidence type="ECO:0000313" key="3">
    <source>
        <dbReference type="Proteomes" id="UP000324022"/>
    </source>
</evidence>
<sequence length="322" mass="36312">MVEEDLHHLRCEVKAHLQEGCLRHVADPSAINLVCSPVGVVPKPHSDKKRTIYHLSHPRKPGLRLLSVNDGINTSFVTIHYESLDAIMDFIHMHPSASLWKADLEDAFRHIIVAESDAQLMGIHFEGQYYQECALAFGGRSSPFLFNLFAKFLHWVTSFAMQAVPQPSSFSEVSHYLDNFFGASDTSAMAATPIQVLSMAAAALGFKLSHKKTLWDATKLKILGIKLDSVAQTASITNQRCQRILQLCSRIVERGCASLLELQQVAGHLQFVTRIAPHGRAFLRRLYNAVRLHYKSPFGRRISKATCAELLWWMSEYCVQYY</sequence>
<dbReference type="PANTHER" id="PTHR33050">
    <property type="entry name" value="REVERSE TRANSCRIPTASE DOMAIN-CONTAINING PROTEIN"/>
    <property type="match status" value="1"/>
</dbReference>
<protein>
    <recommendedName>
        <fullName evidence="1">Reverse transcriptase domain-containing protein</fullName>
    </recommendedName>
</protein>
<evidence type="ECO:0000259" key="1">
    <source>
        <dbReference type="PROSITE" id="PS50878"/>
    </source>
</evidence>
<dbReference type="PROSITE" id="PS50878">
    <property type="entry name" value="RT_POL"/>
    <property type="match status" value="1"/>
</dbReference>
<evidence type="ECO:0000313" key="2">
    <source>
        <dbReference type="EMBL" id="SPO30782.1"/>
    </source>
</evidence>
<dbReference type="SUPFAM" id="SSF56672">
    <property type="entry name" value="DNA/RNA polymerases"/>
    <property type="match status" value="1"/>
</dbReference>
<organism evidence="2 3">
    <name type="scientific">Ustilago trichophora</name>
    <dbReference type="NCBI Taxonomy" id="86804"/>
    <lineage>
        <taxon>Eukaryota</taxon>
        <taxon>Fungi</taxon>
        <taxon>Dikarya</taxon>
        <taxon>Basidiomycota</taxon>
        <taxon>Ustilaginomycotina</taxon>
        <taxon>Ustilaginomycetes</taxon>
        <taxon>Ustilaginales</taxon>
        <taxon>Ustilaginaceae</taxon>
        <taxon>Ustilago</taxon>
    </lineage>
</organism>
<dbReference type="InterPro" id="IPR043502">
    <property type="entry name" value="DNA/RNA_pol_sf"/>
</dbReference>
<dbReference type="PANTHER" id="PTHR33050:SF8">
    <property type="entry name" value="REVERSE TRANSCRIPTASE DOMAIN-CONTAINING PROTEIN"/>
    <property type="match status" value="1"/>
</dbReference>
<dbReference type="EMBL" id="OOIN01000034">
    <property type="protein sequence ID" value="SPO30782.1"/>
    <property type="molecule type" value="Genomic_DNA"/>
</dbReference>
<accession>A0A5C3EJY6</accession>
<dbReference type="InterPro" id="IPR000477">
    <property type="entry name" value="RT_dom"/>
</dbReference>
<dbReference type="Proteomes" id="UP000324022">
    <property type="component" value="Unassembled WGS sequence"/>
</dbReference>
<dbReference type="Gene3D" id="3.10.10.10">
    <property type="entry name" value="HIV Type 1 Reverse Transcriptase, subunit A, domain 1"/>
    <property type="match status" value="1"/>
</dbReference>
<name>A0A5C3EJY6_9BASI</name>
<gene>
    <name evidence="2" type="ORF">UTRI_05399</name>
</gene>
<dbReference type="InterPro" id="IPR052055">
    <property type="entry name" value="Hepadnavirus_pol/RT"/>
</dbReference>
<dbReference type="AlphaFoldDB" id="A0A5C3EJY6"/>
<feature type="domain" description="Reverse transcriptase" evidence="1">
    <location>
        <begin position="22"/>
        <end position="227"/>
    </location>
</feature>
<proteinExistence type="predicted"/>
<dbReference type="InterPro" id="IPR043128">
    <property type="entry name" value="Rev_trsase/Diguanyl_cyclase"/>
</dbReference>
<dbReference type="Pfam" id="PF00078">
    <property type="entry name" value="RVT_1"/>
    <property type="match status" value="1"/>
</dbReference>
<dbReference type="Gene3D" id="3.30.70.270">
    <property type="match status" value="1"/>
</dbReference>
<dbReference type="OrthoDB" id="2556210at2759"/>
<reference evidence="2 3" key="1">
    <citation type="submission" date="2018-03" db="EMBL/GenBank/DDBJ databases">
        <authorList>
            <person name="Guldener U."/>
        </authorList>
    </citation>
    <scope>NUCLEOTIDE SEQUENCE [LARGE SCALE GENOMIC DNA]</scope>
    <source>
        <strain evidence="2 3">NBRC100155</strain>
    </source>
</reference>